<dbReference type="AlphaFoldDB" id="A0A7K1TZJ3"/>
<dbReference type="EMBL" id="WRXN01000001">
    <property type="protein sequence ID" value="MVT07537.1"/>
    <property type="molecule type" value="Genomic_DNA"/>
</dbReference>
<dbReference type="PROSITE" id="PS51257">
    <property type="entry name" value="PROKAR_LIPOPROTEIN"/>
    <property type="match status" value="1"/>
</dbReference>
<name>A0A7K1TZJ3_9BACT</name>
<proteinExistence type="predicted"/>
<protein>
    <submittedName>
        <fullName evidence="1">DUF4292 domain-containing protein</fullName>
    </submittedName>
</protein>
<accession>A0A7K1TZJ3</accession>
<evidence type="ECO:0000313" key="2">
    <source>
        <dbReference type="Proteomes" id="UP000461730"/>
    </source>
</evidence>
<dbReference type="RefSeq" id="WP_157304926.1">
    <property type="nucleotide sequence ID" value="NZ_WRXN01000001.1"/>
</dbReference>
<evidence type="ECO:0000313" key="1">
    <source>
        <dbReference type="EMBL" id="MVT07537.1"/>
    </source>
</evidence>
<keyword evidence="2" id="KW-1185">Reference proteome</keyword>
<reference evidence="1 2" key="1">
    <citation type="submission" date="2019-12" db="EMBL/GenBank/DDBJ databases">
        <title>Chitinophaga sp. strain ysch24 (GDMCC 1.1355), whole genome shotgun sequence.</title>
        <authorList>
            <person name="Zhang X."/>
        </authorList>
    </citation>
    <scope>NUCLEOTIDE SEQUENCE [LARGE SCALE GENOMIC DNA]</scope>
    <source>
        <strain evidence="2">ysch24</strain>
    </source>
</reference>
<dbReference type="Proteomes" id="UP000461730">
    <property type="component" value="Unassembled WGS sequence"/>
</dbReference>
<dbReference type="InterPro" id="IPR025634">
    <property type="entry name" value="DUF4292"/>
</dbReference>
<comment type="caution">
    <text evidence="1">The sequence shown here is derived from an EMBL/GenBank/DDBJ whole genome shotgun (WGS) entry which is preliminary data.</text>
</comment>
<dbReference type="Pfam" id="PF14125">
    <property type="entry name" value="DUF4292"/>
    <property type="match status" value="1"/>
</dbReference>
<sequence>MMKQTLALIVLGIISTGLFSCRHSRQISRVSFPVADSSKHIENNNSADSASAAAATAYNKELLAGIRNNYISFNTFSAKLKIDFETESKQMSGINANMRMQKDSLIWISVSAPIIGEVARVVITPDSLKAVDKFHKKVYLRALKDAKDILNIPFDFRTLQDMIIGNPIYLTDSIYQVVKTPAVISFTCDSTFFTSIFNVFADDYGLQQSKVMDKDETHKRSIELTYGEYKSQGKIKFATRRRVFVEEKSYTKVNMDFNKVDFDQPVTFPFTVPSGYSKE</sequence>
<gene>
    <name evidence="1" type="ORF">GO493_04635</name>
</gene>
<organism evidence="1 2">
    <name type="scientific">Chitinophaga tropicalis</name>
    <dbReference type="NCBI Taxonomy" id="2683588"/>
    <lineage>
        <taxon>Bacteria</taxon>
        <taxon>Pseudomonadati</taxon>
        <taxon>Bacteroidota</taxon>
        <taxon>Chitinophagia</taxon>
        <taxon>Chitinophagales</taxon>
        <taxon>Chitinophagaceae</taxon>
        <taxon>Chitinophaga</taxon>
    </lineage>
</organism>